<proteinExistence type="predicted"/>
<name>A0AC59Z1A2_RANTA</name>
<reference evidence="1" key="2">
    <citation type="submission" date="2025-03" db="EMBL/GenBank/DDBJ databases">
        <authorList>
            <consortium name="ELIXIR-Norway"/>
            <consortium name="Elixir Norway"/>
        </authorList>
    </citation>
    <scope>NUCLEOTIDE SEQUENCE</scope>
</reference>
<protein>
    <submittedName>
        <fullName evidence="1">Uncharacterized protein</fullName>
    </submittedName>
</protein>
<reference evidence="1" key="1">
    <citation type="submission" date="2023-05" db="EMBL/GenBank/DDBJ databases">
        <authorList>
            <consortium name="ELIXIR-Norway"/>
        </authorList>
    </citation>
    <scope>NUCLEOTIDE SEQUENCE</scope>
</reference>
<dbReference type="Proteomes" id="UP001162501">
    <property type="component" value="Chromosome 21"/>
</dbReference>
<evidence type="ECO:0000313" key="1">
    <source>
        <dbReference type="EMBL" id="CAN0146771.1"/>
    </source>
</evidence>
<sequence length="78" mass="8622">MRETRVRSLGRSPGGGDDSHFGVFTWRRPRTEELAGLQSLGSGGVRPRNLDSDERPVYLPNVPETESIFLNTCQTSAC</sequence>
<dbReference type="EMBL" id="OX596105">
    <property type="protein sequence ID" value="CAN0146771.1"/>
    <property type="molecule type" value="Genomic_DNA"/>
</dbReference>
<evidence type="ECO:0000313" key="2">
    <source>
        <dbReference type="Proteomes" id="UP001162501"/>
    </source>
</evidence>
<gene>
    <name evidence="1" type="ORF">MRATA1EN22A_LOCUS12758</name>
</gene>
<organism evidence="1 2">
    <name type="scientific">Rangifer tarandus platyrhynchus</name>
    <name type="common">Svalbard reindeer</name>
    <dbReference type="NCBI Taxonomy" id="3082113"/>
    <lineage>
        <taxon>Eukaryota</taxon>
        <taxon>Metazoa</taxon>
        <taxon>Chordata</taxon>
        <taxon>Craniata</taxon>
        <taxon>Vertebrata</taxon>
        <taxon>Euteleostomi</taxon>
        <taxon>Mammalia</taxon>
        <taxon>Eutheria</taxon>
        <taxon>Laurasiatheria</taxon>
        <taxon>Artiodactyla</taxon>
        <taxon>Ruminantia</taxon>
        <taxon>Pecora</taxon>
        <taxon>Cervidae</taxon>
        <taxon>Odocoileinae</taxon>
        <taxon>Rangifer</taxon>
    </lineage>
</organism>
<accession>A0AC59Z1A2</accession>